<dbReference type="Gene3D" id="3.40.50.300">
    <property type="entry name" value="P-loop containing nucleotide triphosphate hydrolases"/>
    <property type="match status" value="1"/>
</dbReference>
<protein>
    <submittedName>
        <fullName evidence="3">ATP-binding protein</fullName>
    </submittedName>
</protein>
<evidence type="ECO:0000313" key="4">
    <source>
        <dbReference type="Proteomes" id="UP001197795"/>
    </source>
</evidence>
<dbReference type="PANTHER" id="PTHR33295">
    <property type="entry name" value="ATPASE"/>
    <property type="match status" value="1"/>
</dbReference>
<comment type="caution">
    <text evidence="3">The sequence shown here is derived from an EMBL/GenBank/DDBJ whole genome shotgun (WGS) entry which is preliminary data.</text>
</comment>
<dbReference type="EMBL" id="JAJEPV010000028">
    <property type="protein sequence ID" value="MCC2120217.1"/>
    <property type="molecule type" value="Genomic_DNA"/>
</dbReference>
<evidence type="ECO:0000259" key="1">
    <source>
        <dbReference type="Pfam" id="PF13173"/>
    </source>
</evidence>
<keyword evidence="3" id="KW-0067">ATP-binding</keyword>
<dbReference type="InterPro" id="IPR027417">
    <property type="entry name" value="P-loop_NTPase"/>
</dbReference>
<accession>A0AAE3A1L2</accession>
<evidence type="ECO:0000259" key="2">
    <source>
        <dbReference type="Pfam" id="PF13635"/>
    </source>
</evidence>
<proteinExistence type="predicted"/>
<feature type="domain" description="AAA" evidence="1">
    <location>
        <begin position="19"/>
        <end position="153"/>
    </location>
</feature>
<gene>
    <name evidence="3" type="ORF">LKD75_11595</name>
</gene>
<dbReference type="GO" id="GO:0005524">
    <property type="term" value="F:ATP binding"/>
    <property type="evidence" value="ECO:0007669"/>
    <property type="project" value="UniProtKB-KW"/>
</dbReference>
<dbReference type="SUPFAM" id="SSF52540">
    <property type="entry name" value="P-loop containing nucleoside triphosphate hydrolases"/>
    <property type="match status" value="1"/>
</dbReference>
<dbReference type="Pfam" id="PF13173">
    <property type="entry name" value="AAA_14"/>
    <property type="match status" value="1"/>
</dbReference>
<keyword evidence="3" id="KW-0547">Nucleotide-binding</keyword>
<name>A0AAE3A1L2_9FIRM</name>
<dbReference type="InterPro" id="IPR041682">
    <property type="entry name" value="AAA_14"/>
</dbReference>
<dbReference type="InterPro" id="IPR011335">
    <property type="entry name" value="Restrct_endonuc-II-like"/>
</dbReference>
<evidence type="ECO:0000313" key="3">
    <source>
        <dbReference type="EMBL" id="MCC2120217.1"/>
    </source>
</evidence>
<dbReference type="InterPro" id="IPR025420">
    <property type="entry name" value="DUF4143"/>
</dbReference>
<reference evidence="3 4" key="1">
    <citation type="submission" date="2021-10" db="EMBL/GenBank/DDBJ databases">
        <title>Anaerobic single-cell dispensing facilitates the cultivation of human gut bacteria.</title>
        <authorList>
            <person name="Afrizal A."/>
        </authorList>
    </citation>
    <scope>NUCLEOTIDE SEQUENCE [LARGE SCALE GENOMIC DNA]</scope>
    <source>
        <strain evidence="3 4">CLA-AA-H273</strain>
    </source>
</reference>
<keyword evidence="4" id="KW-1185">Reference proteome</keyword>
<dbReference type="Proteomes" id="UP001197795">
    <property type="component" value="Unassembled WGS sequence"/>
</dbReference>
<dbReference type="PANTHER" id="PTHR33295:SF7">
    <property type="entry name" value="ATPASE"/>
    <property type="match status" value="1"/>
</dbReference>
<dbReference type="SUPFAM" id="SSF52980">
    <property type="entry name" value="Restriction endonuclease-like"/>
    <property type="match status" value="1"/>
</dbReference>
<sequence>MLKRKATVYIKNWIDTKNKKCLVVQGARQTGKTYIIERFAEENFEELLEINFKQMPSAMDIFAGDLTVDNMIMAMRFRFPEKKIVPGKTLIFLDEIQECQEAITSLKFWAIDNRYDVITSGSLLGIDYKRASSYPVGYVDYLRMYGMDFEEFLWGMGICEDMIGNLCGYLHSKTVIPEAIHSQMMNYYRQYVATGGMPEVVQKYIDTKDFREVDRVQRSLLQGYQYDIAHYATAEEKVKAEKCYLSLAKQLLDKENHKFQYKEIEHGGRAQKYYSSVEWLLRADMVQLCKLVTDVRFDLDDYARDDFFRAYTTDLSLLMAMKDFSLKQHIVENTLAGNSKGGIYECAIADALYKKGYHIYFYKNETTKREIDVIIQKDGSVVPIEVKSGNTRANSLKWLMKNDKDISYGYKFVDGNIGMSEEGIVTLPLYMSAFI</sequence>
<dbReference type="AlphaFoldDB" id="A0AAE3A1L2"/>
<organism evidence="3 4">
    <name type="scientific">Waltera acetigignens</name>
    <dbReference type="NCBI Taxonomy" id="2981769"/>
    <lineage>
        <taxon>Bacteria</taxon>
        <taxon>Bacillati</taxon>
        <taxon>Bacillota</taxon>
        <taxon>Clostridia</taxon>
        <taxon>Lachnospirales</taxon>
        <taxon>Lachnospiraceae</taxon>
        <taxon>Waltera</taxon>
    </lineage>
</organism>
<dbReference type="Pfam" id="PF13635">
    <property type="entry name" value="DUF4143"/>
    <property type="match status" value="1"/>
</dbReference>
<dbReference type="RefSeq" id="WP_118502108.1">
    <property type="nucleotide sequence ID" value="NZ_JAJEPV010000028.1"/>
</dbReference>
<feature type="domain" description="DUF4143" evidence="2">
    <location>
        <begin position="226"/>
        <end position="389"/>
    </location>
</feature>